<name>A0AA38ZLP1_VITRO</name>
<dbReference type="GO" id="GO:0016887">
    <property type="term" value="F:ATP hydrolysis activity"/>
    <property type="evidence" value="ECO:0007669"/>
    <property type="project" value="InterPro"/>
</dbReference>
<keyword evidence="7" id="KW-0067">ATP-binding</keyword>
<evidence type="ECO:0000259" key="14">
    <source>
        <dbReference type="PROSITE" id="PS50929"/>
    </source>
</evidence>
<feature type="domain" description="ABC transporter" evidence="13">
    <location>
        <begin position="1016"/>
        <end position="1253"/>
    </location>
</feature>
<feature type="transmembrane region" description="Helical" evidence="12">
    <location>
        <begin position="181"/>
        <end position="201"/>
    </location>
</feature>
<dbReference type="FunFam" id="1.20.1560.10:FF:000044">
    <property type="entry name" value="ABC transporter B family member 9"/>
    <property type="match status" value="1"/>
</dbReference>
<reference evidence="15 16" key="1">
    <citation type="journal article" date="2023" name="BMC Biotechnol.">
        <title>Vitis rotundifolia cv Carlos genome sequencing.</title>
        <authorList>
            <person name="Huff M."/>
            <person name="Hulse-Kemp A."/>
            <person name="Scheffler B."/>
            <person name="Youngblood R."/>
            <person name="Simpson S."/>
            <person name="Babiker E."/>
            <person name="Staton M."/>
        </authorList>
    </citation>
    <scope>NUCLEOTIDE SEQUENCE [LARGE SCALE GENOMIC DNA]</scope>
    <source>
        <tissue evidence="15">Leaf</tissue>
    </source>
</reference>
<dbReference type="PANTHER" id="PTHR24222:SF50">
    <property type="entry name" value="ABC TRANSPORTER B FAMILY MEMBER 9-LIKE ISOFORM X2"/>
    <property type="match status" value="1"/>
</dbReference>
<evidence type="ECO:0000256" key="3">
    <source>
        <dbReference type="ARBA" id="ARBA00022448"/>
    </source>
</evidence>
<dbReference type="InterPro" id="IPR039421">
    <property type="entry name" value="Type_1_exporter"/>
</dbReference>
<evidence type="ECO:0000256" key="6">
    <source>
        <dbReference type="ARBA" id="ARBA00022741"/>
    </source>
</evidence>
<evidence type="ECO:0000259" key="13">
    <source>
        <dbReference type="PROSITE" id="PS50893"/>
    </source>
</evidence>
<keyword evidence="16" id="KW-1185">Reference proteome</keyword>
<dbReference type="GO" id="GO:0010329">
    <property type="term" value="F:auxin efflux transmembrane transporter activity"/>
    <property type="evidence" value="ECO:0007669"/>
    <property type="project" value="UniProtKB-ARBA"/>
</dbReference>
<keyword evidence="5" id="KW-0677">Repeat</keyword>
<sequence>MNGEGGETSKRDEISQQKVAFYRLFSFADGLDIVLMSVGTLGAIADGFTQPLMTLMMGRAIHSFATSDPSHVVHQVSKVSLMFLYLAAGSGLAAFIQSSSWRVTGARQANSIRSLYLKTILRQDIEFFDTETTAGEVIGKMSGDTILIEDAMGEKVGKFLQNMSTFVAGFTIAFLKGWRLVLVLLPTIPLVVIAGATMAMMMSKMSSHGQVAYAEAGAVVEETVGAIRTVASFTGEKHAIENYNKKLRVAYTSTVQQGLASGLAVGAVVVIVFSSYGLAIWYGSKLIIEDGYNGGTVVNVLLSLMVGGSSLGQASPCLSAFAAGQAAAYKMFETIKRKPKIDAYDASGIVLEEIRGEIELKDVYFKYPSRPDVQIFCGFSLHIPSRKTAALVGQSGSGKSTVISLLERFYDPEAGEVLIDGVNLKKLNIRCIREKIGLVSQEPLLFAGTIKENISYGKKDATNEEIRAAIELSNSARFINKLPRGLDTMVGEHGTQLSGGQKQRIAIARAILKNPRILLLDEATSALDAQSERIVQDALLNIMADRTTVVVAHRLTTIRNADVIALVHQGKIVEQGTHVELIRDPNGAYSQLVRLQEGTNQAEDAQKVDKICERENTQKRSRTRSLSYKSVSMDSSSSHHSYSLSFSLPVPIGMDEIEVGREETTQQGEAENEKSPKVSLRRLAYLNKPELPVLLLGTIAAAVHGLVFPMFAFLLSTAIKIFYEPANQLQKDSKFWALFFVGLGVLALIVGPLQNFLFGVAGGKLIERICSLSFEKVVHQEITWFDHPGNSSGAVGARLSTDASAVRGLVGDALALLVQNLTTIIVGLIISFTANWILALIILGVMPLLGFEGFVQGKFLKGFSAEAKVMYEEASHIVNEAVGSIRTVASFCAEEKVMEMYEQKCEATVKQGIRIGLVSGIGFGSSALALHCTNALVFYIGAILVEHGKATFPQLFKVFFALTISAVGLSHASAMAPETTKAKDSAASIFQLLDSKPKIDSSIKEGTTLSTVKGDIELQHVSFKYPTRPDVQIFKDLCFSIPSGKAVALVGESGSGKSTVISLIERFYNPDSGAILLDGMEIHKFKLSWLRQQIGLVGQEPILFNETIRANIAYGKQGNASEDEIIAATRAANAHDFISALPQGYETTVGERGMQLSGGQKQRIAIARAIIKDPKILLLDEATSALDAESERVVQEAIDRVMVHRTTVVVAHCLTTIRGADMIAVVKNGVIAEMGRHDKLMKIADGAYASMVALHMSSTKGEEQE</sequence>
<evidence type="ECO:0000313" key="16">
    <source>
        <dbReference type="Proteomes" id="UP001168098"/>
    </source>
</evidence>
<dbReference type="PROSITE" id="PS50929">
    <property type="entry name" value="ABC_TM1F"/>
    <property type="match status" value="2"/>
</dbReference>
<evidence type="ECO:0000256" key="12">
    <source>
        <dbReference type="SAM" id="Phobius"/>
    </source>
</evidence>
<evidence type="ECO:0000256" key="11">
    <source>
        <dbReference type="SAM" id="MobiDB-lite"/>
    </source>
</evidence>
<feature type="transmembrane region" description="Helical" evidence="12">
    <location>
        <begin position="735"/>
        <end position="758"/>
    </location>
</feature>
<feature type="transmembrane region" description="Helical" evidence="12">
    <location>
        <begin position="21"/>
        <end position="45"/>
    </location>
</feature>
<dbReference type="FunFam" id="3.40.50.300:FF:000066">
    <property type="entry name" value="ABC transporter B family member 1"/>
    <property type="match status" value="2"/>
</dbReference>
<dbReference type="CDD" id="cd18578">
    <property type="entry name" value="ABC_6TM_Pgp_ABCB1_D2_like"/>
    <property type="match status" value="1"/>
</dbReference>
<evidence type="ECO:0000256" key="10">
    <source>
        <dbReference type="ARBA" id="ARBA00023180"/>
    </source>
</evidence>
<feature type="domain" description="ABC transmembrane type-1" evidence="14">
    <location>
        <begin position="695"/>
        <end position="981"/>
    </location>
</feature>
<dbReference type="SUPFAM" id="SSF52540">
    <property type="entry name" value="P-loop containing nucleoside triphosphate hydrolases"/>
    <property type="match status" value="2"/>
</dbReference>
<evidence type="ECO:0000256" key="1">
    <source>
        <dbReference type="ARBA" id="ARBA00004651"/>
    </source>
</evidence>
<keyword evidence="3" id="KW-0813">Transport</keyword>
<protein>
    <recommendedName>
        <fullName evidence="17">ABC transporter B family member 9</fullName>
    </recommendedName>
</protein>
<comment type="subcellular location">
    <subcellularLocation>
        <location evidence="1">Cell membrane</location>
        <topology evidence="1">Multi-pass membrane protein</topology>
    </subcellularLocation>
</comment>
<dbReference type="AlphaFoldDB" id="A0AA38ZLP1"/>
<evidence type="ECO:0000313" key="15">
    <source>
        <dbReference type="EMBL" id="KAJ9690882.1"/>
    </source>
</evidence>
<dbReference type="InterPro" id="IPR003439">
    <property type="entry name" value="ABC_transporter-like_ATP-bd"/>
</dbReference>
<organism evidence="15 16">
    <name type="scientific">Vitis rotundifolia</name>
    <name type="common">Muscadine grape</name>
    <dbReference type="NCBI Taxonomy" id="103349"/>
    <lineage>
        <taxon>Eukaryota</taxon>
        <taxon>Viridiplantae</taxon>
        <taxon>Streptophyta</taxon>
        <taxon>Embryophyta</taxon>
        <taxon>Tracheophyta</taxon>
        <taxon>Spermatophyta</taxon>
        <taxon>Magnoliopsida</taxon>
        <taxon>eudicotyledons</taxon>
        <taxon>Gunneridae</taxon>
        <taxon>Pentapetalae</taxon>
        <taxon>rosids</taxon>
        <taxon>Vitales</taxon>
        <taxon>Vitaceae</taxon>
        <taxon>Viteae</taxon>
        <taxon>Vitis</taxon>
    </lineage>
</organism>
<evidence type="ECO:0008006" key="17">
    <source>
        <dbReference type="Google" id="ProtNLM"/>
    </source>
</evidence>
<feature type="region of interest" description="Disordered" evidence="11">
    <location>
        <begin position="617"/>
        <end position="639"/>
    </location>
</feature>
<dbReference type="InterPro" id="IPR017871">
    <property type="entry name" value="ABC_transporter-like_CS"/>
</dbReference>
<evidence type="ECO:0000256" key="2">
    <source>
        <dbReference type="ARBA" id="ARBA00007577"/>
    </source>
</evidence>
<feature type="compositionally biased region" description="Low complexity" evidence="11">
    <location>
        <begin position="625"/>
        <end position="639"/>
    </location>
</feature>
<dbReference type="GO" id="GO:0140359">
    <property type="term" value="F:ABC-type transporter activity"/>
    <property type="evidence" value="ECO:0007669"/>
    <property type="project" value="InterPro"/>
</dbReference>
<dbReference type="InterPro" id="IPR036640">
    <property type="entry name" value="ABC1_TM_sf"/>
</dbReference>
<dbReference type="InterPro" id="IPR011527">
    <property type="entry name" value="ABC1_TM_dom"/>
</dbReference>
<feature type="transmembrane region" description="Helical" evidence="12">
    <location>
        <begin position="691"/>
        <end position="715"/>
    </location>
</feature>
<keyword evidence="9 12" id="KW-0472">Membrane</keyword>
<dbReference type="GO" id="GO:0010328">
    <property type="term" value="F:auxin influx transmembrane transporter activity"/>
    <property type="evidence" value="ECO:0007669"/>
    <property type="project" value="UniProtKB-ARBA"/>
</dbReference>
<accession>A0AA38ZLP1</accession>
<dbReference type="CDD" id="cd18577">
    <property type="entry name" value="ABC_6TM_Pgp_ABCB1_D1_like"/>
    <property type="match status" value="1"/>
</dbReference>
<evidence type="ECO:0000256" key="7">
    <source>
        <dbReference type="ARBA" id="ARBA00022840"/>
    </source>
</evidence>
<dbReference type="SMART" id="SM00382">
    <property type="entry name" value="AAA"/>
    <property type="match status" value="2"/>
</dbReference>
<gene>
    <name evidence="15" type="ORF">PVL29_013171</name>
</gene>
<dbReference type="PANTHER" id="PTHR24222">
    <property type="entry name" value="ABC TRANSPORTER B FAMILY"/>
    <property type="match status" value="1"/>
</dbReference>
<dbReference type="Gene3D" id="1.20.1560.10">
    <property type="entry name" value="ABC transporter type 1, transmembrane domain"/>
    <property type="match status" value="1"/>
</dbReference>
<dbReference type="EMBL" id="JARBHA010000010">
    <property type="protein sequence ID" value="KAJ9690882.1"/>
    <property type="molecule type" value="Genomic_DNA"/>
</dbReference>
<proteinExistence type="inferred from homology"/>
<dbReference type="Pfam" id="PF00664">
    <property type="entry name" value="ABC_membrane"/>
    <property type="match status" value="2"/>
</dbReference>
<evidence type="ECO:0000256" key="4">
    <source>
        <dbReference type="ARBA" id="ARBA00022692"/>
    </source>
</evidence>
<dbReference type="InterPro" id="IPR003593">
    <property type="entry name" value="AAA+_ATPase"/>
</dbReference>
<keyword evidence="8 12" id="KW-1133">Transmembrane helix</keyword>
<keyword evidence="4 12" id="KW-0812">Transmembrane</keyword>
<keyword evidence="10" id="KW-0325">Glycoprotein</keyword>
<evidence type="ECO:0000256" key="9">
    <source>
        <dbReference type="ARBA" id="ARBA00023136"/>
    </source>
</evidence>
<comment type="caution">
    <text evidence="15">The sequence shown here is derived from an EMBL/GenBank/DDBJ whole genome shotgun (WGS) entry which is preliminary data.</text>
</comment>
<dbReference type="GO" id="GO:0005886">
    <property type="term" value="C:plasma membrane"/>
    <property type="evidence" value="ECO:0007669"/>
    <property type="project" value="UniProtKB-SubCell"/>
</dbReference>
<evidence type="ECO:0000256" key="8">
    <source>
        <dbReference type="ARBA" id="ARBA00022989"/>
    </source>
</evidence>
<dbReference type="FunFam" id="1.20.1560.10:FF:000009">
    <property type="entry name" value="ABC transporter B family member 1"/>
    <property type="match status" value="1"/>
</dbReference>
<dbReference type="Pfam" id="PF00005">
    <property type="entry name" value="ABC_tran"/>
    <property type="match status" value="2"/>
</dbReference>
<dbReference type="GO" id="GO:0005524">
    <property type="term" value="F:ATP binding"/>
    <property type="evidence" value="ECO:0007669"/>
    <property type="project" value="UniProtKB-KW"/>
</dbReference>
<dbReference type="PROSITE" id="PS00211">
    <property type="entry name" value="ABC_TRANSPORTER_1"/>
    <property type="match status" value="2"/>
</dbReference>
<feature type="domain" description="ABC transporter" evidence="13">
    <location>
        <begin position="358"/>
        <end position="594"/>
    </location>
</feature>
<dbReference type="SUPFAM" id="SSF90123">
    <property type="entry name" value="ABC transporter transmembrane region"/>
    <property type="match status" value="2"/>
</dbReference>
<feature type="transmembrane region" description="Helical" evidence="12">
    <location>
        <begin position="258"/>
        <end position="282"/>
    </location>
</feature>
<feature type="transmembrane region" description="Helical" evidence="12">
    <location>
        <begin position="79"/>
        <end position="96"/>
    </location>
</feature>
<dbReference type="CDD" id="cd03249">
    <property type="entry name" value="ABC_MTABC3_MDL1_MDL2"/>
    <property type="match status" value="2"/>
</dbReference>
<dbReference type="PROSITE" id="PS50893">
    <property type="entry name" value="ABC_TRANSPORTER_2"/>
    <property type="match status" value="2"/>
</dbReference>
<keyword evidence="6" id="KW-0547">Nucleotide-binding</keyword>
<feature type="domain" description="ABC transmembrane type-1" evidence="14">
    <location>
        <begin position="38"/>
        <end position="323"/>
    </location>
</feature>
<comment type="similarity">
    <text evidence="2">Belongs to the ABC transporter superfamily. ABCB family. Multidrug resistance exporter (TC 3.A.1.201) subfamily.</text>
</comment>
<dbReference type="InterPro" id="IPR027417">
    <property type="entry name" value="P-loop_NTPase"/>
</dbReference>
<dbReference type="Proteomes" id="UP001168098">
    <property type="component" value="Unassembled WGS sequence"/>
</dbReference>
<dbReference type="Gene3D" id="3.40.50.300">
    <property type="entry name" value="P-loop containing nucleotide triphosphate hydrolases"/>
    <property type="match status" value="2"/>
</dbReference>
<evidence type="ECO:0000256" key="5">
    <source>
        <dbReference type="ARBA" id="ARBA00022737"/>
    </source>
</evidence>